<evidence type="ECO:0000313" key="2">
    <source>
        <dbReference type="Proteomes" id="UP001059617"/>
    </source>
</evidence>
<organism evidence="1 2">
    <name type="scientific">Dactylosporangium fulvum</name>
    <dbReference type="NCBI Taxonomy" id="53359"/>
    <lineage>
        <taxon>Bacteria</taxon>
        <taxon>Bacillati</taxon>
        <taxon>Actinomycetota</taxon>
        <taxon>Actinomycetes</taxon>
        <taxon>Micromonosporales</taxon>
        <taxon>Micromonosporaceae</taxon>
        <taxon>Dactylosporangium</taxon>
    </lineage>
</organism>
<evidence type="ECO:0000313" key="1">
    <source>
        <dbReference type="EMBL" id="UWP79249.1"/>
    </source>
</evidence>
<reference evidence="1" key="1">
    <citation type="submission" date="2021-04" db="EMBL/GenBank/DDBJ databases">
        <authorList>
            <person name="Hartkoorn R.C."/>
            <person name="Beaudoing E."/>
            <person name="Hot D."/>
        </authorList>
    </citation>
    <scope>NUCLEOTIDE SEQUENCE</scope>
    <source>
        <strain evidence="1">NRRL B-16292</strain>
    </source>
</reference>
<dbReference type="Proteomes" id="UP001059617">
    <property type="component" value="Chromosome"/>
</dbReference>
<sequence length="79" mass="8309">MRVAEPHPQPRVVHSASKYVVGGHEVADVCGDAVGTELVRDEVAQIEERTQDGTCSNVCSSIVRVGWSLGFAGSGDDAL</sequence>
<keyword evidence="2" id="KW-1185">Reference proteome</keyword>
<dbReference type="EMBL" id="CP073720">
    <property type="protein sequence ID" value="UWP79249.1"/>
    <property type="molecule type" value="Genomic_DNA"/>
</dbReference>
<protein>
    <submittedName>
        <fullName evidence="1">Uncharacterized protein</fullName>
    </submittedName>
</protein>
<proteinExistence type="predicted"/>
<dbReference type="RefSeq" id="WP_259856869.1">
    <property type="nucleotide sequence ID" value="NZ_BAAAST010000106.1"/>
</dbReference>
<accession>A0ABY5VQ99</accession>
<gene>
    <name evidence="1" type="ORF">Dfulv_29250</name>
</gene>
<reference evidence="1" key="2">
    <citation type="submission" date="2022-09" db="EMBL/GenBank/DDBJ databases">
        <title>Biosynthetic gene clusters of Dactylosporangioum fulvum.</title>
        <authorList>
            <person name="Caradec T."/>
        </authorList>
    </citation>
    <scope>NUCLEOTIDE SEQUENCE</scope>
    <source>
        <strain evidence="1">NRRL B-16292</strain>
    </source>
</reference>
<name>A0ABY5VQ99_9ACTN</name>